<protein>
    <submittedName>
        <fullName evidence="1">Uncharacterized protein</fullName>
    </submittedName>
</protein>
<dbReference type="AlphaFoldDB" id="A0A2A6BWJ7"/>
<name>A0A2A6BWJ7_PRIPA</name>
<gene>
    <name evidence="1" type="primary">WBGene00280886</name>
</gene>
<organism evidence="1 2">
    <name type="scientific">Pristionchus pacificus</name>
    <name type="common">Parasitic nematode worm</name>
    <dbReference type="NCBI Taxonomy" id="54126"/>
    <lineage>
        <taxon>Eukaryota</taxon>
        <taxon>Metazoa</taxon>
        <taxon>Ecdysozoa</taxon>
        <taxon>Nematoda</taxon>
        <taxon>Chromadorea</taxon>
        <taxon>Rhabditida</taxon>
        <taxon>Rhabditina</taxon>
        <taxon>Diplogasteromorpha</taxon>
        <taxon>Diplogasteroidea</taxon>
        <taxon>Neodiplogasteridae</taxon>
        <taxon>Pristionchus</taxon>
    </lineage>
</organism>
<reference evidence="2" key="1">
    <citation type="journal article" date="2008" name="Nat. Genet.">
        <title>The Pristionchus pacificus genome provides a unique perspective on nematode lifestyle and parasitism.</title>
        <authorList>
            <person name="Dieterich C."/>
            <person name="Clifton S.W."/>
            <person name="Schuster L.N."/>
            <person name="Chinwalla A."/>
            <person name="Delehaunty K."/>
            <person name="Dinkelacker I."/>
            <person name="Fulton L."/>
            <person name="Fulton R."/>
            <person name="Godfrey J."/>
            <person name="Minx P."/>
            <person name="Mitreva M."/>
            <person name="Roeseler W."/>
            <person name="Tian H."/>
            <person name="Witte H."/>
            <person name="Yang S.P."/>
            <person name="Wilson R.K."/>
            <person name="Sommer R.J."/>
        </authorList>
    </citation>
    <scope>NUCLEOTIDE SEQUENCE [LARGE SCALE GENOMIC DNA]</scope>
    <source>
        <strain evidence="2">PS312</strain>
    </source>
</reference>
<evidence type="ECO:0000313" key="1">
    <source>
        <dbReference type="EnsemblMetazoa" id="PPA42517.1"/>
    </source>
</evidence>
<evidence type="ECO:0000313" key="2">
    <source>
        <dbReference type="Proteomes" id="UP000005239"/>
    </source>
</evidence>
<dbReference type="EnsemblMetazoa" id="PPA42517.1">
    <property type="protein sequence ID" value="PPA42517.1"/>
    <property type="gene ID" value="WBGene00280886"/>
</dbReference>
<sequence>MGNKHSTKKVVPVENEAGNEELEDAVEMIHPVAYYLTLNSWTIRFNKFALEDVFHLSQALNRWSGTTNVRKIEVAEYYKHDENIAAAMLFLCQFNADHLIFNNENEDSILTYCNKEWDQKFKKFIPVPAYFSELDFTTLLVMTANIREVTINFACSSLEAMDLCIFWKSLIGGECKLESFSILVKDGVERKFLKAAFKVTIEDNPSYFNTITYRSALSMRPVKMYTRSSGPDEKVTLNQIVFDGNLKTEINDLRISFQRITEAEKLELMKELSVMGNKNSSNKPKVLASKVDKEPNNVAPEKKPLPSIPMTFFNLPDDMLIKIFDSANIGPFGFKLRLDKRTELRLHSLLETIRLEIHPTYYSLILNSRTTMFNKNDLVEIDYKSQALARWSDAVNVRDIEIIEYATDEETQYTVFFPELDFTTLLVMAANIRVSIEVSIDFTCTSIQGMDLCILWKAILNDDCKLESFSIMLKDGVPAEFLKSAFKVTMKDDETRYNTVSYRSPLSLHPVKLYSRSSGPQMYRKWPPRLIQWKSENENCFKRMIGDEQAKIMSELFEIVIDQTAEK</sequence>
<accession>A0A8R1YZV2</accession>
<accession>A0A2A6BWJ7</accession>
<keyword evidence="2" id="KW-1185">Reference proteome</keyword>
<reference evidence="1" key="2">
    <citation type="submission" date="2022-06" db="UniProtKB">
        <authorList>
            <consortium name="EnsemblMetazoa"/>
        </authorList>
    </citation>
    <scope>IDENTIFICATION</scope>
    <source>
        <strain evidence="1">PS312</strain>
    </source>
</reference>
<proteinExistence type="predicted"/>
<dbReference type="Proteomes" id="UP000005239">
    <property type="component" value="Unassembled WGS sequence"/>
</dbReference>